<reference evidence="2 3" key="1">
    <citation type="submission" date="2016-10" db="EMBL/GenBank/DDBJ databases">
        <authorList>
            <person name="Cai Z."/>
        </authorList>
    </citation>
    <scope>NUCLEOTIDE SEQUENCE [LARGE SCALE GENOMIC DNA]</scope>
</reference>
<gene>
    <name evidence="2" type="ORF">BQ4739_LOCUS19354</name>
</gene>
<organism evidence="2 3">
    <name type="scientific">Tetradesmus obliquus</name>
    <name type="common">Green alga</name>
    <name type="synonym">Acutodesmus obliquus</name>
    <dbReference type="NCBI Taxonomy" id="3088"/>
    <lineage>
        <taxon>Eukaryota</taxon>
        <taxon>Viridiplantae</taxon>
        <taxon>Chlorophyta</taxon>
        <taxon>core chlorophytes</taxon>
        <taxon>Chlorophyceae</taxon>
        <taxon>CS clade</taxon>
        <taxon>Sphaeropleales</taxon>
        <taxon>Scenedesmaceae</taxon>
        <taxon>Tetradesmus</taxon>
    </lineage>
</organism>
<feature type="region of interest" description="Disordered" evidence="1">
    <location>
        <begin position="159"/>
        <end position="200"/>
    </location>
</feature>
<dbReference type="STRING" id="3088.A0A383WNS4"/>
<dbReference type="AlphaFoldDB" id="A0A383WNS4"/>
<name>A0A383WNS4_TETOB</name>
<evidence type="ECO:0000313" key="2">
    <source>
        <dbReference type="EMBL" id="SZX79061.1"/>
    </source>
</evidence>
<feature type="compositionally biased region" description="Low complexity" evidence="1">
    <location>
        <begin position="180"/>
        <end position="200"/>
    </location>
</feature>
<sequence>MKQALVADGAEPVSRDEALKQQPKKGHYIAVMVGTDGCSPYSCWEGDYTLARKDSNGIWSWKKPSNPATNKDLFGKLIRDPAATNVTVYNSVFCGYYHFVPSEMTILTNASSWTDVTIERRVDYGGRLPQGAIVWAEPLPYNATTDGAFGGMSAAEQREGRLWESKRGSKEWQGWYSTRGPNGKGSPSPSPSSSGRKLLL</sequence>
<proteinExistence type="predicted"/>
<accession>A0A383WNS4</accession>
<dbReference type="EMBL" id="FNXT01001350">
    <property type="protein sequence ID" value="SZX79061.1"/>
    <property type="molecule type" value="Genomic_DNA"/>
</dbReference>
<dbReference type="Proteomes" id="UP000256970">
    <property type="component" value="Unassembled WGS sequence"/>
</dbReference>
<protein>
    <submittedName>
        <fullName evidence="2">Uncharacterized protein</fullName>
    </submittedName>
</protein>
<evidence type="ECO:0000256" key="1">
    <source>
        <dbReference type="SAM" id="MobiDB-lite"/>
    </source>
</evidence>
<feature type="compositionally biased region" description="Basic and acidic residues" evidence="1">
    <location>
        <begin position="159"/>
        <end position="170"/>
    </location>
</feature>
<keyword evidence="3" id="KW-1185">Reference proteome</keyword>
<evidence type="ECO:0000313" key="3">
    <source>
        <dbReference type="Proteomes" id="UP000256970"/>
    </source>
</evidence>